<reference evidence="3 4" key="1">
    <citation type="submission" date="2014-04" db="EMBL/GenBank/DDBJ databases">
        <authorList>
            <consortium name="DOE Joint Genome Institute"/>
            <person name="Kuo A."/>
            <person name="Kohler A."/>
            <person name="Nagy L.G."/>
            <person name="Floudas D."/>
            <person name="Copeland A."/>
            <person name="Barry K.W."/>
            <person name="Cichocki N."/>
            <person name="Veneault-Fourrey C."/>
            <person name="LaButti K."/>
            <person name="Lindquist E.A."/>
            <person name="Lipzen A."/>
            <person name="Lundell T."/>
            <person name="Morin E."/>
            <person name="Murat C."/>
            <person name="Sun H."/>
            <person name="Tunlid A."/>
            <person name="Henrissat B."/>
            <person name="Grigoriev I.V."/>
            <person name="Hibbett D.S."/>
            <person name="Martin F."/>
            <person name="Nordberg H.P."/>
            <person name="Cantor M.N."/>
            <person name="Hua S.X."/>
        </authorList>
    </citation>
    <scope>NUCLEOTIDE SEQUENCE [LARGE SCALE GENOMIC DNA]</scope>
    <source>
        <strain evidence="3 4">LaAM-08-1</strain>
    </source>
</reference>
<reference evidence="4" key="2">
    <citation type="submission" date="2015-01" db="EMBL/GenBank/DDBJ databases">
        <title>Evolutionary Origins and Diversification of the Mycorrhizal Mutualists.</title>
        <authorList>
            <consortium name="DOE Joint Genome Institute"/>
            <consortium name="Mycorrhizal Genomics Consortium"/>
            <person name="Kohler A."/>
            <person name="Kuo A."/>
            <person name="Nagy L.G."/>
            <person name="Floudas D."/>
            <person name="Copeland A."/>
            <person name="Barry K.W."/>
            <person name="Cichocki N."/>
            <person name="Veneault-Fourrey C."/>
            <person name="LaButti K."/>
            <person name="Lindquist E.A."/>
            <person name="Lipzen A."/>
            <person name="Lundell T."/>
            <person name="Morin E."/>
            <person name="Murat C."/>
            <person name="Riley R."/>
            <person name="Ohm R."/>
            <person name="Sun H."/>
            <person name="Tunlid A."/>
            <person name="Henrissat B."/>
            <person name="Grigoriev I.V."/>
            <person name="Hibbett D.S."/>
            <person name="Martin F."/>
        </authorList>
    </citation>
    <scope>NUCLEOTIDE SEQUENCE [LARGE SCALE GENOMIC DNA]</scope>
    <source>
        <strain evidence="4">LaAM-08-1</strain>
    </source>
</reference>
<evidence type="ECO:0000313" key="4">
    <source>
        <dbReference type="Proteomes" id="UP000054477"/>
    </source>
</evidence>
<dbReference type="OrthoDB" id="3252109at2759"/>
<protein>
    <submittedName>
        <fullName evidence="3">Uncharacterized protein</fullName>
    </submittedName>
</protein>
<sequence>MPTPPSKTRRKKPICRQCGTRMVGHKRVQGSPICPQKLASLISPPQSPTHPPPLILQTPLTPFDFVPDPAFYTQLKCGTLRRVNPNFVDKKVPIPELLRLSASSAPSLVPTVLVDDDGNTIHGSNDGGPASDEDEDYEDEEDDDEDEECCPDNALLDIGHPMLTIFRTKDKDLAQMQETAVRMGVHYGIMTPPNTPPNKKMLKSTRNSALTRDHSRWVVMGQNASFVQEVIDSCQKGMPGTIAKDSELAEPFRTTTFLQLVFAGVVGGCVVVCGLSML</sequence>
<dbReference type="AlphaFoldDB" id="A0A0C9WQT5"/>
<keyword evidence="2" id="KW-0472">Membrane</keyword>
<dbReference type="STRING" id="1095629.A0A0C9WQT5"/>
<dbReference type="HOGENOM" id="CLU_072841_0_0_1"/>
<evidence type="ECO:0000313" key="3">
    <source>
        <dbReference type="EMBL" id="KIJ93580.1"/>
    </source>
</evidence>
<organism evidence="3 4">
    <name type="scientific">Laccaria amethystina LaAM-08-1</name>
    <dbReference type="NCBI Taxonomy" id="1095629"/>
    <lineage>
        <taxon>Eukaryota</taxon>
        <taxon>Fungi</taxon>
        <taxon>Dikarya</taxon>
        <taxon>Basidiomycota</taxon>
        <taxon>Agaricomycotina</taxon>
        <taxon>Agaricomycetes</taxon>
        <taxon>Agaricomycetidae</taxon>
        <taxon>Agaricales</taxon>
        <taxon>Agaricineae</taxon>
        <taxon>Hydnangiaceae</taxon>
        <taxon>Laccaria</taxon>
    </lineage>
</organism>
<accession>A0A0C9WQT5</accession>
<keyword evidence="4" id="KW-1185">Reference proteome</keyword>
<evidence type="ECO:0000256" key="2">
    <source>
        <dbReference type="SAM" id="Phobius"/>
    </source>
</evidence>
<keyword evidence="2" id="KW-0812">Transmembrane</keyword>
<feature type="transmembrane region" description="Helical" evidence="2">
    <location>
        <begin position="257"/>
        <end position="277"/>
    </location>
</feature>
<feature type="region of interest" description="Disordered" evidence="1">
    <location>
        <begin position="112"/>
        <end position="148"/>
    </location>
</feature>
<dbReference type="Proteomes" id="UP000054477">
    <property type="component" value="Unassembled WGS sequence"/>
</dbReference>
<dbReference type="EMBL" id="KN838836">
    <property type="protein sequence ID" value="KIJ93580.1"/>
    <property type="molecule type" value="Genomic_DNA"/>
</dbReference>
<feature type="compositionally biased region" description="Acidic residues" evidence="1">
    <location>
        <begin position="131"/>
        <end position="148"/>
    </location>
</feature>
<gene>
    <name evidence="3" type="ORF">K443DRAFT_12776</name>
</gene>
<keyword evidence="2" id="KW-1133">Transmembrane helix</keyword>
<proteinExistence type="predicted"/>
<name>A0A0C9WQT5_9AGAR</name>
<evidence type="ECO:0000256" key="1">
    <source>
        <dbReference type="SAM" id="MobiDB-lite"/>
    </source>
</evidence>